<protein>
    <submittedName>
        <fullName evidence="3">DUF4157 domain-containing protein</fullName>
    </submittedName>
</protein>
<dbReference type="AlphaFoldDB" id="A0A540X0L4"/>
<dbReference type="RefSeq" id="WP_141643534.1">
    <property type="nucleotide sequence ID" value="NZ_VIFM01000059.1"/>
</dbReference>
<proteinExistence type="predicted"/>
<dbReference type="Proteomes" id="UP000315369">
    <property type="component" value="Unassembled WGS sequence"/>
</dbReference>
<feature type="non-terminal residue" evidence="3">
    <location>
        <position position="333"/>
    </location>
</feature>
<organism evidence="3 4">
    <name type="scientific">Myxococcus llanfairpwllgwyngyllgogerychwyrndrobwllllantysiliogogogochensis</name>
    <dbReference type="NCBI Taxonomy" id="2590453"/>
    <lineage>
        <taxon>Bacteria</taxon>
        <taxon>Pseudomonadati</taxon>
        <taxon>Myxococcota</taxon>
        <taxon>Myxococcia</taxon>
        <taxon>Myxococcales</taxon>
        <taxon>Cystobacterineae</taxon>
        <taxon>Myxococcaceae</taxon>
        <taxon>Myxococcus</taxon>
    </lineage>
</organism>
<feature type="domain" description="eCIS core" evidence="2">
    <location>
        <begin position="69"/>
        <end position="134"/>
    </location>
</feature>
<evidence type="ECO:0000313" key="3">
    <source>
        <dbReference type="EMBL" id="TQF14750.1"/>
    </source>
</evidence>
<name>A0A540X0L4_9BACT</name>
<evidence type="ECO:0000256" key="1">
    <source>
        <dbReference type="SAM" id="MobiDB-lite"/>
    </source>
</evidence>
<dbReference type="EMBL" id="VIFM01000059">
    <property type="protein sequence ID" value="TQF14750.1"/>
    <property type="molecule type" value="Genomic_DNA"/>
</dbReference>
<keyword evidence="4" id="KW-1185">Reference proteome</keyword>
<evidence type="ECO:0000259" key="2">
    <source>
        <dbReference type="Pfam" id="PF13699"/>
    </source>
</evidence>
<feature type="compositionally biased region" description="Polar residues" evidence="1">
    <location>
        <begin position="21"/>
        <end position="42"/>
    </location>
</feature>
<evidence type="ECO:0000313" key="4">
    <source>
        <dbReference type="Proteomes" id="UP000315369"/>
    </source>
</evidence>
<sequence length="333" mass="35455">MGVFVQESLSTRDESHAAASSGATEGGNSRTRALGQLQQTFDASPRVVAQAKQAQTLQRRAAPSNDTGLPDGLKSGVEALSGMAMDDVRVHYNSSAPAQLQALAYTQGSDIHVAPGQEKHLAHEAWHVVQQKQGRVRPTTQLQGESLNDAPGLESEADLMGSRASGLKLTGPTLDSEPFQRKVAPVSGDTSLEPIQRVAVQLGINGAGNINNVNVGGRAGSLWPQERHHTTPWQTYLDTLDRALLNRNFAQALNNMNTLDGHLRNLPGWDLVDSLEAGKQEEAEAEIAELAARRAAANAAAAGTPAQAFAIQAYAQQWIVVRSKLPLSQANFG</sequence>
<dbReference type="OrthoDB" id="5400814at2"/>
<accession>A0A540X0L4</accession>
<gene>
    <name evidence="3" type="ORF">FJV41_16935</name>
</gene>
<feature type="compositionally biased region" description="Polar residues" evidence="1">
    <location>
        <begin position="133"/>
        <end position="146"/>
    </location>
</feature>
<feature type="region of interest" description="Disordered" evidence="1">
    <location>
        <begin position="1"/>
        <end position="47"/>
    </location>
</feature>
<feature type="region of interest" description="Disordered" evidence="1">
    <location>
        <begin position="133"/>
        <end position="153"/>
    </location>
</feature>
<dbReference type="Pfam" id="PF13699">
    <property type="entry name" value="eCIS_core"/>
    <property type="match status" value="1"/>
</dbReference>
<comment type="caution">
    <text evidence="3">The sequence shown here is derived from an EMBL/GenBank/DDBJ whole genome shotgun (WGS) entry which is preliminary data.</text>
</comment>
<reference evidence="3 4" key="1">
    <citation type="submission" date="2019-06" db="EMBL/GenBank/DDBJ databases">
        <authorList>
            <person name="Livingstone P."/>
            <person name="Whitworth D."/>
        </authorList>
    </citation>
    <scope>NUCLEOTIDE SEQUENCE [LARGE SCALE GENOMIC DNA]</scope>
    <source>
        <strain evidence="3 4">AM401</strain>
    </source>
</reference>
<dbReference type="InterPro" id="IPR025295">
    <property type="entry name" value="eCIS_core_dom"/>
</dbReference>